<sequence length="102" mass="11306">MNISSSLAGPCCCSRGPTYGRIPPIHRTGLHQAHRRDHSQEHGSARLSRLLKSQLTEHTSLDGPMHHADATAQPTGYRSYHAVEEQSLIFQNVLGGKSDYRM</sequence>
<organism evidence="2 3">
    <name type="scientific">Rhizophagus irregularis (strain DAOM 197198w)</name>
    <name type="common">Glomus intraradices</name>
    <dbReference type="NCBI Taxonomy" id="1432141"/>
    <lineage>
        <taxon>Eukaryota</taxon>
        <taxon>Fungi</taxon>
        <taxon>Fungi incertae sedis</taxon>
        <taxon>Mucoromycota</taxon>
        <taxon>Glomeromycotina</taxon>
        <taxon>Glomeromycetes</taxon>
        <taxon>Glomerales</taxon>
        <taxon>Glomeraceae</taxon>
        <taxon>Rhizophagus</taxon>
    </lineage>
</organism>
<reference evidence="2 3" key="1">
    <citation type="submission" date="2014-02" db="EMBL/GenBank/DDBJ databases">
        <title>Single nucleus genome sequencing reveals high similarity among nuclei of an endomycorrhizal fungus.</title>
        <authorList>
            <person name="Lin K."/>
            <person name="Geurts R."/>
            <person name="Zhang Z."/>
            <person name="Limpens E."/>
            <person name="Saunders D.G."/>
            <person name="Mu D."/>
            <person name="Pang E."/>
            <person name="Cao H."/>
            <person name="Cha H."/>
            <person name="Lin T."/>
            <person name="Zhou Q."/>
            <person name="Shang Y."/>
            <person name="Li Y."/>
            <person name="Ivanov S."/>
            <person name="Sharma T."/>
            <person name="Velzen R.V."/>
            <person name="Ruijter N.D."/>
            <person name="Aanen D.K."/>
            <person name="Win J."/>
            <person name="Kamoun S."/>
            <person name="Bisseling T."/>
            <person name="Huang S."/>
        </authorList>
    </citation>
    <scope>NUCLEOTIDE SEQUENCE [LARGE SCALE GENOMIC DNA]</scope>
    <source>
        <strain evidence="3">DAOM197198w</strain>
    </source>
</reference>
<dbReference type="Proteomes" id="UP000022910">
    <property type="component" value="Unassembled WGS sequence"/>
</dbReference>
<evidence type="ECO:0000313" key="3">
    <source>
        <dbReference type="Proteomes" id="UP000022910"/>
    </source>
</evidence>
<dbReference type="EMBL" id="JEMT01012577">
    <property type="protein sequence ID" value="EXX75095.1"/>
    <property type="molecule type" value="Genomic_DNA"/>
</dbReference>
<feature type="region of interest" description="Disordered" evidence="1">
    <location>
        <begin position="30"/>
        <end position="78"/>
    </location>
</feature>
<dbReference type="AlphaFoldDB" id="A0A015K6A1"/>
<accession>A0A015K6A1</accession>
<keyword evidence="3" id="KW-1185">Reference proteome</keyword>
<comment type="caution">
    <text evidence="2">The sequence shown here is derived from an EMBL/GenBank/DDBJ whole genome shotgun (WGS) entry which is preliminary data.</text>
</comment>
<evidence type="ECO:0000256" key="1">
    <source>
        <dbReference type="SAM" id="MobiDB-lite"/>
    </source>
</evidence>
<name>A0A015K6A1_RHIIW</name>
<proteinExistence type="predicted"/>
<gene>
    <name evidence="2" type="ORF">RirG_044860</name>
</gene>
<dbReference type="HOGENOM" id="CLU_2278977_0_0_1"/>
<evidence type="ECO:0000313" key="2">
    <source>
        <dbReference type="EMBL" id="EXX75095.1"/>
    </source>
</evidence>
<protein>
    <submittedName>
        <fullName evidence="2">Uncharacterized protein</fullName>
    </submittedName>
</protein>